<evidence type="ECO:0000313" key="11">
    <source>
        <dbReference type="EMBL" id="KXH50189.1"/>
    </source>
</evidence>
<evidence type="ECO:0000256" key="5">
    <source>
        <dbReference type="ARBA" id="ARBA00022723"/>
    </source>
</evidence>
<name>A0A135TPY0_9PEZI</name>
<protein>
    <recommendedName>
        <fullName evidence="9">Peptide hydrolase</fullName>
        <ecNumber evidence="9">3.4.-.-</ecNumber>
    </recommendedName>
</protein>
<dbReference type="GO" id="GO:0008235">
    <property type="term" value="F:metalloexopeptidase activity"/>
    <property type="evidence" value="ECO:0007669"/>
    <property type="project" value="InterPro"/>
</dbReference>
<gene>
    <name evidence="11" type="ORF">CSIM01_07413</name>
</gene>
<keyword evidence="11" id="KW-0031">Aminopeptidase</keyword>
<dbReference type="OrthoDB" id="10013407at2759"/>
<accession>A0A135TPY0</accession>
<dbReference type="Gene3D" id="3.40.630.10">
    <property type="entry name" value="Zn peptidases"/>
    <property type="match status" value="1"/>
</dbReference>
<dbReference type="Proteomes" id="UP000070328">
    <property type="component" value="Unassembled WGS sequence"/>
</dbReference>
<dbReference type="GO" id="GO:0006508">
    <property type="term" value="P:proteolysis"/>
    <property type="evidence" value="ECO:0007669"/>
    <property type="project" value="UniProtKB-KW"/>
</dbReference>
<proteinExistence type="inferred from homology"/>
<comment type="similarity">
    <text evidence="3">Belongs to the peptidase M28 family. M28A subfamily.</text>
</comment>
<comment type="cofactor">
    <cofactor evidence="1">
        <name>Zn(2+)</name>
        <dbReference type="ChEBI" id="CHEBI:29105"/>
    </cofactor>
</comment>
<dbReference type="CDD" id="cd03876">
    <property type="entry name" value="M28_SGAP_like"/>
    <property type="match status" value="1"/>
</dbReference>
<keyword evidence="8 9" id="KW-0862">Zinc</keyword>
<dbReference type="AlphaFoldDB" id="A0A135TPY0"/>
<keyword evidence="5 9" id="KW-0479">Metal-binding</keyword>
<evidence type="ECO:0000256" key="7">
    <source>
        <dbReference type="ARBA" id="ARBA00022801"/>
    </source>
</evidence>
<dbReference type="InterPro" id="IPR045175">
    <property type="entry name" value="M28_fam"/>
</dbReference>
<dbReference type="PANTHER" id="PTHR12147:SF26">
    <property type="entry name" value="PEPTIDASE M28 DOMAIN-CONTAINING PROTEIN"/>
    <property type="match status" value="1"/>
</dbReference>
<evidence type="ECO:0000256" key="8">
    <source>
        <dbReference type="ARBA" id="ARBA00022833"/>
    </source>
</evidence>
<evidence type="ECO:0000259" key="10">
    <source>
        <dbReference type="Pfam" id="PF04389"/>
    </source>
</evidence>
<dbReference type="EMBL" id="JFBX01000099">
    <property type="protein sequence ID" value="KXH50189.1"/>
    <property type="molecule type" value="Genomic_DNA"/>
</dbReference>
<evidence type="ECO:0000256" key="1">
    <source>
        <dbReference type="ARBA" id="ARBA00001947"/>
    </source>
</evidence>
<evidence type="ECO:0000256" key="3">
    <source>
        <dbReference type="ARBA" id="ARBA00005957"/>
    </source>
</evidence>
<comment type="similarity">
    <text evidence="2">Belongs to the peptidase M28 family. M28B subfamily.</text>
</comment>
<evidence type="ECO:0000313" key="12">
    <source>
        <dbReference type="Proteomes" id="UP000070328"/>
    </source>
</evidence>
<dbReference type="Pfam" id="PF04389">
    <property type="entry name" value="Peptidase_M28"/>
    <property type="match status" value="1"/>
</dbReference>
<evidence type="ECO:0000256" key="9">
    <source>
        <dbReference type="RuleBase" id="RU361240"/>
    </source>
</evidence>
<dbReference type="PANTHER" id="PTHR12147">
    <property type="entry name" value="METALLOPEPTIDASE M28 FAMILY MEMBER"/>
    <property type="match status" value="1"/>
</dbReference>
<evidence type="ECO:0000256" key="2">
    <source>
        <dbReference type="ARBA" id="ARBA00005634"/>
    </source>
</evidence>
<comment type="caution">
    <text evidence="11">The sequence shown here is derived from an EMBL/GenBank/DDBJ whole genome shotgun (WGS) entry which is preliminary data.</text>
</comment>
<feature type="chain" id="PRO_5007747218" description="Peptide hydrolase" evidence="9">
    <location>
        <begin position="20"/>
        <end position="441"/>
    </location>
</feature>
<dbReference type="SUPFAM" id="SSF53187">
    <property type="entry name" value="Zn-dependent exopeptidases"/>
    <property type="match status" value="1"/>
</dbReference>
<dbReference type="InterPro" id="IPR041756">
    <property type="entry name" value="M28_SGAP-like"/>
</dbReference>
<keyword evidence="6 9" id="KW-0732">Signal</keyword>
<organism evidence="11 12">
    <name type="scientific">Colletotrichum simmondsii</name>
    <dbReference type="NCBI Taxonomy" id="703756"/>
    <lineage>
        <taxon>Eukaryota</taxon>
        <taxon>Fungi</taxon>
        <taxon>Dikarya</taxon>
        <taxon>Ascomycota</taxon>
        <taxon>Pezizomycotina</taxon>
        <taxon>Sordariomycetes</taxon>
        <taxon>Hypocreomycetidae</taxon>
        <taxon>Glomerellales</taxon>
        <taxon>Glomerellaceae</taxon>
        <taxon>Colletotrichum</taxon>
        <taxon>Colletotrichum acutatum species complex</taxon>
    </lineage>
</organism>
<evidence type="ECO:0000256" key="4">
    <source>
        <dbReference type="ARBA" id="ARBA00022670"/>
    </source>
</evidence>
<keyword evidence="4 9" id="KW-0645">Protease</keyword>
<keyword evidence="12" id="KW-1185">Reference proteome</keyword>
<evidence type="ECO:0000256" key="6">
    <source>
        <dbReference type="ARBA" id="ARBA00022729"/>
    </source>
</evidence>
<dbReference type="GO" id="GO:0004177">
    <property type="term" value="F:aminopeptidase activity"/>
    <property type="evidence" value="ECO:0007669"/>
    <property type="project" value="UniProtKB-KW"/>
</dbReference>
<reference evidence="11 12" key="1">
    <citation type="submission" date="2014-02" db="EMBL/GenBank/DDBJ databases">
        <title>The genome sequence of Colletotrichum simmondsii CBS122122.</title>
        <authorList>
            <person name="Baroncelli R."/>
            <person name="Thon M.R."/>
        </authorList>
    </citation>
    <scope>NUCLEOTIDE SEQUENCE [LARGE SCALE GENOMIC DNA]</scope>
    <source>
        <strain evidence="11 12">CBS122122</strain>
    </source>
</reference>
<feature type="domain" description="Peptidase M28" evidence="10">
    <location>
        <begin position="190"/>
        <end position="386"/>
    </location>
</feature>
<feature type="signal peptide" evidence="9">
    <location>
        <begin position="1"/>
        <end position="19"/>
    </location>
</feature>
<dbReference type="GO" id="GO:0046872">
    <property type="term" value="F:metal ion binding"/>
    <property type="evidence" value="ECO:0007669"/>
    <property type="project" value="UniProtKB-KW"/>
</dbReference>
<sequence length="441" mass="47353">MKFSKSTATLLSLVASTAATNTTCRPKIDSEKLQADLTTENLMANLEALNEIAFANGGNRAFGLPGYAASVDYVWDRISAIPATKAWKQDFPATFGQVTSIDFNIDGESIYVFGLTYSPSTSAEGITAEIVLGPDGAAACDAANYEEGFVPAGFINLADGLKIKERLDAGETVEAHFQQTQIVEERITQNVFVETEEGDPHNVIMLGAHLDSVQAGPGINDDGSGTSLLLELFLAMTQYRTKNKVRFAWWGAEENGLLGSKFYCSNLPASDVDDLLVYLNFDMVAKGFFGVADTDGSTHGSAGPAGSDVVEHIYEAYYQSQGLEVTPAVLTNGSDYASFWQILGKPFGFLHTGTAVAQDPCYHQACDTIENPDPNTITVNARAAAHMLTVLSLNGTSLIPKTPVNATMLTHLQSRSLEPDMIQIEELEALGERHLGCGHDV</sequence>
<dbReference type="EC" id="3.4.-.-" evidence="9"/>
<dbReference type="InterPro" id="IPR007484">
    <property type="entry name" value="Peptidase_M28"/>
</dbReference>
<keyword evidence="7 9" id="KW-0378">Hydrolase</keyword>